<evidence type="ECO:0000313" key="2">
    <source>
        <dbReference type="Proteomes" id="UP001185873"/>
    </source>
</evidence>
<gene>
    <name evidence="1" type="ORF">R3P82_09420</name>
</gene>
<organism evidence="1 2">
    <name type="scientific">Dietzia maris</name>
    <dbReference type="NCBI Taxonomy" id="37915"/>
    <lineage>
        <taxon>Bacteria</taxon>
        <taxon>Bacillati</taxon>
        <taxon>Actinomycetota</taxon>
        <taxon>Actinomycetes</taxon>
        <taxon>Mycobacteriales</taxon>
        <taxon>Dietziaceae</taxon>
        <taxon>Dietzia</taxon>
    </lineage>
</organism>
<proteinExistence type="predicted"/>
<reference evidence="1" key="1">
    <citation type="submission" date="2023-10" db="EMBL/GenBank/DDBJ databases">
        <title>Development of a sustainable strategy for remediation of hydrocarbon-contaminated territories based on the waste exchange concept.</title>
        <authorList>
            <person name="Krivoruchko A."/>
        </authorList>
    </citation>
    <scope>NUCLEOTIDE SEQUENCE</scope>
    <source>
        <strain evidence="1">IEGM 1175</strain>
    </source>
</reference>
<accession>A0AAE4QWH4</accession>
<dbReference type="Proteomes" id="UP001185873">
    <property type="component" value="Unassembled WGS sequence"/>
</dbReference>
<dbReference type="EMBL" id="JAWLKJ010000002">
    <property type="protein sequence ID" value="MDV6299335.1"/>
    <property type="molecule type" value="Genomic_DNA"/>
</dbReference>
<evidence type="ECO:0000313" key="1">
    <source>
        <dbReference type="EMBL" id="MDV6299335.1"/>
    </source>
</evidence>
<dbReference type="RefSeq" id="WP_317469914.1">
    <property type="nucleotide sequence ID" value="NZ_JAWLKJ010000002.1"/>
</dbReference>
<dbReference type="AlphaFoldDB" id="A0AAE4QWH4"/>
<sequence length="179" mass="17514">MTVSLELLGRGPSRPDLLDDLVVDEASIVSALARWSAPAPVEVEPSAATGLPALDAVAGVLAAGTPAVVDVAPGLAGPGPAADHLADLLAVAAHSGVGFGSGLVPRCADADQVWAILASAVAAMTGADVRAALAGPDPARILGLSRSAREAIRDVVTAVLVPDGRVDAVSADLASVDGP</sequence>
<name>A0AAE4QWH4_9ACTN</name>
<protein>
    <submittedName>
        <fullName evidence="1">Uncharacterized protein</fullName>
    </submittedName>
</protein>
<comment type="caution">
    <text evidence="1">The sequence shown here is derived from an EMBL/GenBank/DDBJ whole genome shotgun (WGS) entry which is preliminary data.</text>
</comment>